<protein>
    <recommendedName>
        <fullName evidence="3">Formylmethanofuran dehydrogenase subunit E domain-containing protein</fullName>
    </recommendedName>
</protein>
<evidence type="ECO:0000313" key="2">
    <source>
        <dbReference type="Proteomes" id="UP000013232"/>
    </source>
</evidence>
<organism evidence="1 2">
    <name type="scientific">Thauera linaloolentis (strain DSM 12138 / JCM 21573 / CCUG 41526 / CIP 105981 / IAM 15112 / NBRC 102519 / 47Lol)</name>
    <dbReference type="NCBI Taxonomy" id="1123367"/>
    <lineage>
        <taxon>Bacteria</taxon>
        <taxon>Pseudomonadati</taxon>
        <taxon>Pseudomonadota</taxon>
        <taxon>Betaproteobacteria</taxon>
        <taxon>Rhodocyclales</taxon>
        <taxon>Zoogloeaceae</taxon>
        <taxon>Thauera</taxon>
    </lineage>
</organism>
<dbReference type="OrthoDB" id="259311at2"/>
<name>N6YXA2_THAL4</name>
<dbReference type="STRING" id="1123367.GCA_000621305_01331"/>
<evidence type="ECO:0000313" key="1">
    <source>
        <dbReference type="EMBL" id="ENO87032.1"/>
    </source>
</evidence>
<proteinExistence type="predicted"/>
<comment type="caution">
    <text evidence="1">The sequence shown here is derived from an EMBL/GenBank/DDBJ whole genome shotgun (WGS) entry which is preliminary data.</text>
</comment>
<gene>
    <name evidence="1" type="ORF">C666_11910</name>
</gene>
<dbReference type="RefSeq" id="WP_004339126.1">
    <property type="nucleotide sequence ID" value="NZ_AMXE01000044.1"/>
</dbReference>
<dbReference type="EMBL" id="AMXE01000044">
    <property type="protein sequence ID" value="ENO87032.1"/>
    <property type="molecule type" value="Genomic_DNA"/>
</dbReference>
<dbReference type="eggNOG" id="COG2191">
    <property type="taxonomic scope" value="Bacteria"/>
</dbReference>
<accession>N6YXA2</accession>
<keyword evidence="2" id="KW-1185">Reference proteome</keyword>
<dbReference type="AlphaFoldDB" id="N6YXA2"/>
<sequence>MNFPEFFHRVPRIRVHDPLADFLGAAEGGVLEYGYEDAVKLAGHSCPTVASAYVLACRAMGLLYPDALPERGGVRVDFAEPLEQGVTGVIASVLTLITGATQQGGFKGIAGRFVRRGLQRFEAELPLALRLTRIDTGAFVDAASDLSLVPAAAEMSALMGRCLHGEADDEERRRFGQLWQQRVERILLDCWDDDAVFQFRASPTTG</sequence>
<evidence type="ECO:0008006" key="3">
    <source>
        <dbReference type="Google" id="ProtNLM"/>
    </source>
</evidence>
<reference evidence="1 2" key="1">
    <citation type="submission" date="2012-09" db="EMBL/GenBank/DDBJ databases">
        <title>Draft Genome Sequences of 6 Strains from Genus Thauera.</title>
        <authorList>
            <person name="Liu B."/>
            <person name="Shapleigh J.P."/>
            <person name="Frostegard A.H."/>
        </authorList>
    </citation>
    <scope>NUCLEOTIDE SEQUENCE [LARGE SCALE GENOMIC DNA]</scope>
    <source>
        <strain evidence="2">47Lol / DSM 12138</strain>
    </source>
</reference>
<dbReference type="Proteomes" id="UP000013232">
    <property type="component" value="Unassembled WGS sequence"/>
</dbReference>